<name>A0A8J2BT17_9BACT</name>
<evidence type="ECO:0000256" key="1">
    <source>
        <dbReference type="SAM" id="MobiDB-lite"/>
    </source>
</evidence>
<proteinExistence type="predicted"/>
<reference evidence="2" key="1">
    <citation type="submission" date="2021-02" db="EMBL/GenBank/DDBJ databases">
        <authorList>
            <person name="Cremers G."/>
            <person name="Picone N."/>
        </authorList>
    </citation>
    <scope>NUCLEOTIDE SEQUENCE</scope>
    <source>
        <strain evidence="2">PQ17</strain>
    </source>
</reference>
<comment type="caution">
    <text evidence="2">The sequence shown here is derived from an EMBL/GenBank/DDBJ whole genome shotgun (WGS) entry which is preliminary data.</text>
</comment>
<dbReference type="AlphaFoldDB" id="A0A8J2BT17"/>
<gene>
    <name evidence="2" type="ORF">MPNT_20203</name>
</gene>
<evidence type="ECO:0000313" key="2">
    <source>
        <dbReference type="EMBL" id="CAF0696365.1"/>
    </source>
</evidence>
<sequence length="91" mass="9931">MPSAAWDEAAAPASLDVRVYGVGARLQKAQYDRRANKVGSPLAIRRDLVFCNTWNPFCFFPVVPPSCGSFSGRSFDRQPSPTSPTVGKEIL</sequence>
<feature type="compositionally biased region" description="Polar residues" evidence="1">
    <location>
        <begin position="71"/>
        <end position="85"/>
    </location>
</feature>
<keyword evidence="3" id="KW-1185">Reference proteome</keyword>
<organism evidence="2 3">
    <name type="scientific">Candidatus Methylacidithermus pantelleriae</name>
    <dbReference type="NCBI Taxonomy" id="2744239"/>
    <lineage>
        <taxon>Bacteria</taxon>
        <taxon>Pseudomonadati</taxon>
        <taxon>Verrucomicrobiota</taxon>
        <taxon>Methylacidiphilae</taxon>
        <taxon>Methylacidiphilales</taxon>
        <taxon>Methylacidiphilaceae</taxon>
        <taxon>Candidatus Methylacidithermus</taxon>
    </lineage>
</organism>
<evidence type="ECO:0000313" key="3">
    <source>
        <dbReference type="Proteomes" id="UP000663859"/>
    </source>
</evidence>
<protein>
    <submittedName>
        <fullName evidence="2">Uncharacterized protein</fullName>
    </submittedName>
</protein>
<dbReference type="EMBL" id="CAJNOB010000012">
    <property type="protein sequence ID" value="CAF0696365.1"/>
    <property type="molecule type" value="Genomic_DNA"/>
</dbReference>
<accession>A0A8J2BT17</accession>
<feature type="region of interest" description="Disordered" evidence="1">
    <location>
        <begin position="71"/>
        <end position="91"/>
    </location>
</feature>
<dbReference type="Proteomes" id="UP000663859">
    <property type="component" value="Unassembled WGS sequence"/>
</dbReference>